<dbReference type="PANTHER" id="PTHR42756:SF1">
    <property type="entry name" value="TRANSCRIPTIONAL REPRESSOR OF EMRAB OPERON"/>
    <property type="match status" value="1"/>
</dbReference>
<evidence type="ECO:0000256" key="1">
    <source>
        <dbReference type="ARBA" id="ARBA00023015"/>
    </source>
</evidence>
<dbReference type="Proteomes" id="UP000184159">
    <property type="component" value="Unassembled WGS sequence"/>
</dbReference>
<dbReference type="InterPro" id="IPR036390">
    <property type="entry name" value="WH_DNA-bd_sf"/>
</dbReference>
<accession>A0A1M4SIN6</accession>
<evidence type="ECO:0000313" key="6">
    <source>
        <dbReference type="Proteomes" id="UP000184159"/>
    </source>
</evidence>
<dbReference type="GO" id="GO:0003700">
    <property type="term" value="F:DNA-binding transcription factor activity"/>
    <property type="evidence" value="ECO:0007669"/>
    <property type="project" value="InterPro"/>
</dbReference>
<keyword evidence="3" id="KW-0804">Transcription</keyword>
<reference evidence="6" key="1">
    <citation type="submission" date="2016-11" db="EMBL/GenBank/DDBJ databases">
        <authorList>
            <person name="Varghese N."/>
            <person name="Submissions S."/>
        </authorList>
    </citation>
    <scope>NUCLEOTIDE SEQUENCE [LARGE SCALE GENOMIC DNA]</scope>
    <source>
        <strain evidence="6">DSM 21264</strain>
    </source>
</reference>
<dbReference type="PROSITE" id="PS50995">
    <property type="entry name" value="HTH_MARR_2"/>
    <property type="match status" value="1"/>
</dbReference>
<keyword evidence="6" id="KW-1185">Reference proteome</keyword>
<name>A0A1M4SIN6_VIBGA</name>
<proteinExistence type="predicted"/>
<keyword evidence="2 5" id="KW-0238">DNA-binding</keyword>
<dbReference type="SMART" id="SM00347">
    <property type="entry name" value="HTH_MARR"/>
    <property type="match status" value="1"/>
</dbReference>
<evidence type="ECO:0000256" key="3">
    <source>
        <dbReference type="ARBA" id="ARBA00023163"/>
    </source>
</evidence>
<dbReference type="PANTHER" id="PTHR42756">
    <property type="entry name" value="TRANSCRIPTIONAL REGULATOR, MARR"/>
    <property type="match status" value="1"/>
</dbReference>
<dbReference type="GO" id="GO:0003677">
    <property type="term" value="F:DNA binding"/>
    <property type="evidence" value="ECO:0007669"/>
    <property type="project" value="UniProtKB-KW"/>
</dbReference>
<evidence type="ECO:0000259" key="4">
    <source>
        <dbReference type="PROSITE" id="PS50995"/>
    </source>
</evidence>
<evidence type="ECO:0000256" key="2">
    <source>
        <dbReference type="ARBA" id="ARBA00023125"/>
    </source>
</evidence>
<dbReference type="InterPro" id="IPR036388">
    <property type="entry name" value="WH-like_DNA-bd_sf"/>
</dbReference>
<dbReference type="Gene3D" id="1.10.10.10">
    <property type="entry name" value="Winged helix-like DNA-binding domain superfamily/Winged helix DNA-binding domain"/>
    <property type="match status" value="1"/>
</dbReference>
<dbReference type="InterPro" id="IPR023187">
    <property type="entry name" value="Tscrpt_reg_MarR-type_CS"/>
</dbReference>
<evidence type="ECO:0000313" key="5">
    <source>
        <dbReference type="EMBL" id="SHE32071.1"/>
    </source>
</evidence>
<keyword evidence="1" id="KW-0805">Transcription regulation</keyword>
<sequence>MTQPLDSAVFHLMRKLFQEHTSYWQEALPHVTKPQFSVLHAIAQSPGIEQVDLVEAAITTKATLAELLGRMEKRGLINRQHGTQDKRRRFVYLTTEGERLYHDSMAVVQSLDMRFLSRISAAEHQQLLRILNTLSASR</sequence>
<feature type="domain" description="HTH marR-type" evidence="4">
    <location>
        <begin position="6"/>
        <end position="136"/>
    </location>
</feature>
<gene>
    <name evidence="5" type="ORF">SAMN02745781_00079</name>
</gene>
<organism evidence="5 6">
    <name type="scientific">Vibrio gazogenes DSM 21264 = NBRC 103151</name>
    <dbReference type="NCBI Taxonomy" id="1123492"/>
    <lineage>
        <taxon>Bacteria</taxon>
        <taxon>Pseudomonadati</taxon>
        <taxon>Pseudomonadota</taxon>
        <taxon>Gammaproteobacteria</taxon>
        <taxon>Vibrionales</taxon>
        <taxon>Vibrionaceae</taxon>
        <taxon>Vibrio</taxon>
    </lineage>
</organism>
<dbReference type="Pfam" id="PF01047">
    <property type="entry name" value="MarR"/>
    <property type="match status" value="1"/>
</dbReference>
<dbReference type="EMBL" id="FQUH01000001">
    <property type="protein sequence ID" value="SHE32071.1"/>
    <property type="molecule type" value="Genomic_DNA"/>
</dbReference>
<dbReference type="SUPFAM" id="SSF46785">
    <property type="entry name" value="Winged helix' DNA-binding domain"/>
    <property type="match status" value="1"/>
</dbReference>
<dbReference type="PROSITE" id="PS01117">
    <property type="entry name" value="HTH_MARR_1"/>
    <property type="match status" value="1"/>
</dbReference>
<dbReference type="PRINTS" id="PR00598">
    <property type="entry name" value="HTHMARR"/>
</dbReference>
<dbReference type="InterPro" id="IPR000835">
    <property type="entry name" value="HTH_MarR-typ"/>
</dbReference>
<dbReference type="AlphaFoldDB" id="A0A1M4SIN6"/>
<dbReference type="RefSeq" id="WP_072954210.1">
    <property type="nucleotide sequence ID" value="NZ_FQUH01000001.1"/>
</dbReference>
<protein>
    <submittedName>
        <fullName evidence="5">DNA-binding transcriptional regulator, MarR family</fullName>
    </submittedName>
</protein>